<dbReference type="Proteomes" id="UP000326759">
    <property type="component" value="Unassembled WGS sequence"/>
</dbReference>
<evidence type="ECO:0000256" key="7">
    <source>
        <dbReference type="RuleBase" id="RU363107"/>
    </source>
</evidence>
<evidence type="ECO:0000256" key="1">
    <source>
        <dbReference type="ARBA" id="ARBA00004141"/>
    </source>
</evidence>
<dbReference type="EMBL" id="SEYY01019625">
    <property type="protein sequence ID" value="KAB7498088.1"/>
    <property type="molecule type" value="Genomic_DNA"/>
</dbReference>
<keyword evidence="6 7" id="KW-0472">Membrane</keyword>
<gene>
    <name evidence="8" type="primary">RABAC1_0</name>
    <name evidence="8" type="ORF">Anas_09561</name>
</gene>
<comment type="similarity">
    <text evidence="3 7">Belongs to the PRA1 family.</text>
</comment>
<feature type="transmembrane region" description="Helical" evidence="7">
    <location>
        <begin position="119"/>
        <end position="146"/>
    </location>
</feature>
<sequence length="224" mass="24692">VQFINIFLYNVMMLTNNSAKSDTTIDVTGNIEIPTSQSGSQSSLTKSFSSAMQLPAGLKLSSPAVREWLASRREQLKPWTTFGSTSKFSIPRTPQKWTKRVVKNVDYFQSNYMFVSIGLILYCLLTSPLLLVAVAASLGACYIASLKNAERKLVIGGHELTLPQQYIGIGVISVPIFYLAGATTAIFWVIGASFFVIMLHATLYDIESIVGSEDQPFDLQMEEV</sequence>
<keyword evidence="5 7" id="KW-1133">Transmembrane helix</keyword>
<dbReference type="Pfam" id="PF03208">
    <property type="entry name" value="PRA1"/>
    <property type="match status" value="1"/>
</dbReference>
<evidence type="ECO:0000313" key="8">
    <source>
        <dbReference type="EMBL" id="KAB7498088.1"/>
    </source>
</evidence>
<comment type="caution">
    <text evidence="8">The sequence shown here is derived from an EMBL/GenBank/DDBJ whole genome shotgun (WGS) entry which is preliminary data.</text>
</comment>
<evidence type="ECO:0000256" key="2">
    <source>
        <dbReference type="ARBA" id="ARBA00004234"/>
    </source>
</evidence>
<protein>
    <recommendedName>
        <fullName evidence="7">PRA1 family protein</fullName>
    </recommendedName>
</protein>
<feature type="non-terminal residue" evidence="8">
    <location>
        <position position="1"/>
    </location>
</feature>
<evidence type="ECO:0000256" key="3">
    <source>
        <dbReference type="ARBA" id="ARBA00006483"/>
    </source>
</evidence>
<accession>A0A5N5SVY9</accession>
<dbReference type="GO" id="GO:0016020">
    <property type="term" value="C:membrane"/>
    <property type="evidence" value="ECO:0007669"/>
    <property type="project" value="UniProtKB-SubCell"/>
</dbReference>
<keyword evidence="4 7" id="KW-0812">Transmembrane</keyword>
<dbReference type="GO" id="GO:0008021">
    <property type="term" value="C:synaptic vesicle"/>
    <property type="evidence" value="ECO:0007669"/>
    <property type="project" value="UniProtKB-SubCell"/>
</dbReference>
<dbReference type="PANTHER" id="PTHR19317:SF0">
    <property type="entry name" value="PRENYLATED RAB ACCEPTOR PROTEIN 1"/>
    <property type="match status" value="1"/>
</dbReference>
<dbReference type="AlphaFoldDB" id="A0A5N5SVY9"/>
<name>A0A5N5SVY9_9CRUS</name>
<dbReference type="OrthoDB" id="63113at2759"/>
<evidence type="ECO:0000256" key="5">
    <source>
        <dbReference type="ARBA" id="ARBA00022989"/>
    </source>
</evidence>
<evidence type="ECO:0000256" key="4">
    <source>
        <dbReference type="ARBA" id="ARBA00022692"/>
    </source>
</evidence>
<dbReference type="PANTHER" id="PTHR19317">
    <property type="entry name" value="PRENYLATED RAB ACCEPTOR 1-RELATED"/>
    <property type="match status" value="1"/>
</dbReference>
<organism evidence="8 9">
    <name type="scientific">Armadillidium nasatum</name>
    <dbReference type="NCBI Taxonomy" id="96803"/>
    <lineage>
        <taxon>Eukaryota</taxon>
        <taxon>Metazoa</taxon>
        <taxon>Ecdysozoa</taxon>
        <taxon>Arthropoda</taxon>
        <taxon>Crustacea</taxon>
        <taxon>Multicrustacea</taxon>
        <taxon>Malacostraca</taxon>
        <taxon>Eumalacostraca</taxon>
        <taxon>Peracarida</taxon>
        <taxon>Isopoda</taxon>
        <taxon>Oniscidea</taxon>
        <taxon>Crinocheta</taxon>
        <taxon>Armadillidiidae</taxon>
        <taxon>Armadillidium</taxon>
    </lineage>
</organism>
<feature type="transmembrane region" description="Helical" evidence="7">
    <location>
        <begin position="166"/>
        <end position="199"/>
    </location>
</feature>
<evidence type="ECO:0000256" key="6">
    <source>
        <dbReference type="ARBA" id="ARBA00023136"/>
    </source>
</evidence>
<dbReference type="InterPro" id="IPR004895">
    <property type="entry name" value="Prenylated_rab_accept_PRA1"/>
</dbReference>
<dbReference type="GO" id="GO:0005794">
    <property type="term" value="C:Golgi apparatus"/>
    <property type="evidence" value="ECO:0007669"/>
    <property type="project" value="TreeGrafter"/>
</dbReference>
<reference evidence="8 9" key="1">
    <citation type="journal article" date="2019" name="PLoS Biol.">
        <title>Sex chromosomes control vertical transmission of feminizing Wolbachia symbionts in an isopod.</title>
        <authorList>
            <person name="Becking T."/>
            <person name="Chebbi M.A."/>
            <person name="Giraud I."/>
            <person name="Moumen B."/>
            <person name="Laverre T."/>
            <person name="Caubet Y."/>
            <person name="Peccoud J."/>
            <person name="Gilbert C."/>
            <person name="Cordaux R."/>
        </authorList>
    </citation>
    <scope>NUCLEOTIDE SEQUENCE [LARGE SCALE GENOMIC DNA]</scope>
    <source>
        <strain evidence="8">ANa2</strain>
        <tissue evidence="8">Whole body excluding digestive tract and cuticle</tissue>
    </source>
</reference>
<proteinExistence type="inferred from homology"/>
<keyword evidence="9" id="KW-1185">Reference proteome</keyword>
<evidence type="ECO:0000313" key="9">
    <source>
        <dbReference type="Proteomes" id="UP000326759"/>
    </source>
</evidence>
<comment type="subcellular location">
    <subcellularLocation>
        <location evidence="2">Cytoplasmic vesicle</location>
        <location evidence="2">Secretory vesicle</location>
        <location evidence="2">Synaptic vesicle</location>
    </subcellularLocation>
    <subcellularLocation>
        <location evidence="1 7">Membrane</location>
        <topology evidence="1 7">Multi-pass membrane protein</topology>
    </subcellularLocation>
</comment>